<accession>A0A2R9BJ41</accession>
<evidence type="ECO:0000259" key="17">
    <source>
        <dbReference type="Pfam" id="PF00149"/>
    </source>
</evidence>
<name>A0A2R9BJ41_PANPA</name>
<dbReference type="Ensembl" id="ENSPPAT00000052535.1">
    <property type="protein sequence ID" value="ENSPPAP00000029684.1"/>
    <property type="gene ID" value="ENSPPAG00000037860.1"/>
</dbReference>
<comment type="cofactor">
    <cofactor evidence="1">
        <name>Mn(2+)</name>
        <dbReference type="ChEBI" id="CHEBI:29035"/>
    </cofactor>
</comment>
<keyword evidence="7" id="KW-0479">Metal-binding</keyword>
<comment type="similarity">
    <text evidence="3">Belongs to the metallophosphoesterase superfamily. MPPE1 family.</text>
</comment>
<proteinExistence type="inferred from homology"/>
<evidence type="ECO:0000256" key="4">
    <source>
        <dbReference type="ARBA" id="ARBA00017804"/>
    </source>
</evidence>
<evidence type="ECO:0000256" key="13">
    <source>
        <dbReference type="ARBA" id="ARBA00032172"/>
    </source>
</evidence>
<dbReference type="SUPFAM" id="SSF56300">
    <property type="entry name" value="Metallo-dependent phosphatases"/>
    <property type="match status" value="1"/>
</dbReference>
<keyword evidence="5" id="KW-0337">GPI-anchor biosynthesis</keyword>
<keyword evidence="11 16" id="KW-0472">Membrane</keyword>
<evidence type="ECO:0000256" key="7">
    <source>
        <dbReference type="ARBA" id="ARBA00022723"/>
    </source>
</evidence>
<keyword evidence="9" id="KW-0813">Transport</keyword>
<evidence type="ECO:0000313" key="19">
    <source>
        <dbReference type="Proteomes" id="UP000240080"/>
    </source>
</evidence>
<protein>
    <recommendedName>
        <fullName evidence="4">Metallophosphoesterase 1</fullName>
    </recommendedName>
    <alternativeName>
        <fullName evidence="13">Post-GPI attachment to proteins factor 5</fullName>
    </alternativeName>
</protein>
<evidence type="ECO:0000256" key="16">
    <source>
        <dbReference type="SAM" id="Phobius"/>
    </source>
</evidence>
<evidence type="ECO:0000256" key="9">
    <source>
        <dbReference type="ARBA" id="ARBA00022892"/>
    </source>
</evidence>
<evidence type="ECO:0000256" key="10">
    <source>
        <dbReference type="ARBA" id="ARBA00022989"/>
    </source>
</evidence>
<dbReference type="InterPro" id="IPR039541">
    <property type="entry name" value="MPP_MPPE1"/>
</dbReference>
<dbReference type="GO" id="GO:0033116">
    <property type="term" value="C:endoplasmic reticulum-Golgi intermediate compartment membrane"/>
    <property type="evidence" value="ECO:0007669"/>
    <property type="project" value="UniProtKB-SubCell"/>
</dbReference>
<dbReference type="PANTHER" id="PTHR13315:SF0">
    <property type="entry name" value="METALLOPHOSPHOESTERASE 1"/>
    <property type="match status" value="1"/>
</dbReference>
<comment type="subunit">
    <text evidence="15">Interacts with GPI-anchor proteins (via the GPI portion). Interacts with TMED10.</text>
</comment>
<comment type="subcellular location">
    <subcellularLocation>
        <location evidence="2">Endoplasmic reticulum-Golgi intermediate compartment membrane</location>
        <topology evidence="2">Multi-pass membrane protein</topology>
    </subcellularLocation>
</comment>
<dbReference type="Pfam" id="PF00149">
    <property type="entry name" value="Metallophos"/>
    <property type="match status" value="1"/>
</dbReference>
<reference evidence="18" key="2">
    <citation type="submission" date="2025-08" db="UniProtKB">
        <authorList>
            <consortium name="Ensembl"/>
        </authorList>
    </citation>
    <scope>IDENTIFICATION</scope>
</reference>
<evidence type="ECO:0000256" key="3">
    <source>
        <dbReference type="ARBA" id="ARBA00008895"/>
    </source>
</evidence>
<keyword evidence="19" id="KW-1185">Reference proteome</keyword>
<dbReference type="STRING" id="9597.ENSPPAP00000029684"/>
<keyword evidence="9" id="KW-0931">ER-Golgi transport</keyword>
<dbReference type="InterPro" id="IPR029052">
    <property type="entry name" value="Metallo-depent_PP-like"/>
</dbReference>
<evidence type="ECO:0000256" key="14">
    <source>
        <dbReference type="ARBA" id="ARBA00093373"/>
    </source>
</evidence>
<keyword evidence="6 16" id="KW-0812">Transmembrane</keyword>
<evidence type="ECO:0000256" key="6">
    <source>
        <dbReference type="ARBA" id="ARBA00022692"/>
    </source>
</evidence>
<dbReference type="GO" id="GO:0046872">
    <property type="term" value="F:metal ion binding"/>
    <property type="evidence" value="ECO:0007669"/>
    <property type="project" value="UniProtKB-KW"/>
</dbReference>
<dbReference type="AlphaFoldDB" id="A0A2R9BJ41"/>
<evidence type="ECO:0000256" key="2">
    <source>
        <dbReference type="ARBA" id="ARBA00004457"/>
    </source>
</evidence>
<dbReference type="OMA" id="IGFHYXF"/>
<dbReference type="CDD" id="cd08165">
    <property type="entry name" value="MPP_MPPE1"/>
    <property type="match status" value="1"/>
</dbReference>
<dbReference type="Proteomes" id="UP000240080">
    <property type="component" value="Chromosome 14"/>
</dbReference>
<feature type="domain" description="Calcineurin-like phosphoesterase" evidence="17">
    <location>
        <begin position="46"/>
        <end position="151"/>
    </location>
</feature>
<reference evidence="18" key="3">
    <citation type="submission" date="2025-09" db="UniProtKB">
        <authorList>
            <consortium name="Ensembl"/>
        </authorList>
    </citation>
    <scope>IDENTIFICATION</scope>
</reference>
<dbReference type="GO" id="GO:0006506">
    <property type="term" value="P:GPI anchor biosynthetic process"/>
    <property type="evidence" value="ECO:0007669"/>
    <property type="project" value="UniProtKB-KW"/>
</dbReference>
<keyword evidence="12" id="KW-0464">Manganese</keyword>
<evidence type="ECO:0000256" key="11">
    <source>
        <dbReference type="ARBA" id="ARBA00023136"/>
    </source>
</evidence>
<organism evidence="18 19">
    <name type="scientific">Pan paniscus</name>
    <name type="common">Pygmy chimpanzee</name>
    <name type="synonym">Bonobo</name>
    <dbReference type="NCBI Taxonomy" id="9597"/>
    <lineage>
        <taxon>Eukaryota</taxon>
        <taxon>Metazoa</taxon>
        <taxon>Chordata</taxon>
        <taxon>Craniata</taxon>
        <taxon>Vertebrata</taxon>
        <taxon>Euteleostomi</taxon>
        <taxon>Mammalia</taxon>
        <taxon>Eutheria</taxon>
        <taxon>Euarchontoglires</taxon>
        <taxon>Primates</taxon>
        <taxon>Haplorrhini</taxon>
        <taxon>Catarrhini</taxon>
        <taxon>Hominidae</taxon>
        <taxon>Pan</taxon>
    </lineage>
</organism>
<evidence type="ECO:0000313" key="18">
    <source>
        <dbReference type="Ensembl" id="ENSPPAP00000029684.1"/>
    </source>
</evidence>
<comment type="function">
    <text evidence="14">Metallophosphoesterase that catalyzes the removal of a side-chain ethanolamine-phosphate (EtNP) from the second mannose of the GPI-anchor protein intermediate. Participates in the glycan remodeling steps of GPI-anchor maturation to allow an efficient transport of GPI-anchor proteins from the endoplasmic reticulum to the Golgi.</text>
</comment>
<keyword evidence="10 16" id="KW-1133">Transmembrane helix</keyword>
<dbReference type="GeneTree" id="ENSGT00390000013236"/>
<evidence type="ECO:0000256" key="8">
    <source>
        <dbReference type="ARBA" id="ARBA00022801"/>
    </source>
</evidence>
<dbReference type="GO" id="GO:0006888">
    <property type="term" value="P:endoplasmic reticulum to Golgi vesicle-mediated transport"/>
    <property type="evidence" value="ECO:0007669"/>
    <property type="project" value="InterPro"/>
</dbReference>
<evidence type="ECO:0000256" key="12">
    <source>
        <dbReference type="ARBA" id="ARBA00023211"/>
    </source>
</evidence>
<dbReference type="GO" id="GO:0008081">
    <property type="term" value="F:phosphoric diester hydrolase activity"/>
    <property type="evidence" value="ECO:0007669"/>
    <property type="project" value="InterPro"/>
</dbReference>
<dbReference type="InterPro" id="IPR004843">
    <property type="entry name" value="Calcineurin-like_PHP"/>
</dbReference>
<reference evidence="18 19" key="1">
    <citation type="journal article" date="2012" name="Nature">
        <title>The bonobo genome compared with the chimpanzee and human genomes.</title>
        <authorList>
            <person name="Prufer K."/>
            <person name="Munch K."/>
            <person name="Hellmann I."/>
            <person name="Akagi K."/>
            <person name="Miller J.R."/>
            <person name="Walenz B."/>
            <person name="Koren S."/>
            <person name="Sutton G."/>
            <person name="Kodira C."/>
            <person name="Winer R."/>
            <person name="Knight J.R."/>
            <person name="Mullikin J.C."/>
            <person name="Meader S.J."/>
            <person name="Ponting C.P."/>
            <person name="Lunter G."/>
            <person name="Higashino S."/>
            <person name="Hobolth A."/>
            <person name="Dutheil J."/>
            <person name="Karakoc E."/>
            <person name="Alkan C."/>
            <person name="Sajjadian S."/>
            <person name="Catacchio C.R."/>
            <person name="Ventura M."/>
            <person name="Marques-Bonet T."/>
            <person name="Eichler E.E."/>
            <person name="Andre C."/>
            <person name="Atencia R."/>
            <person name="Mugisha L."/>
            <person name="Junhold J."/>
            <person name="Patterson N."/>
            <person name="Siebauer M."/>
            <person name="Good J.M."/>
            <person name="Fischer A."/>
            <person name="Ptak S.E."/>
            <person name="Lachmann M."/>
            <person name="Symer D.E."/>
            <person name="Mailund T."/>
            <person name="Schierup M.H."/>
            <person name="Andres A.M."/>
            <person name="Kelso J."/>
            <person name="Paabo S."/>
        </authorList>
    </citation>
    <scope>NUCLEOTIDE SEQUENCE [LARGE SCALE GENOMIC DNA]</scope>
</reference>
<evidence type="ECO:0000256" key="15">
    <source>
        <dbReference type="ARBA" id="ARBA00093587"/>
    </source>
</evidence>
<dbReference type="PANTHER" id="PTHR13315">
    <property type="entry name" value="METALLO PHOSPHOESTERASE RELATED"/>
    <property type="match status" value="1"/>
</dbReference>
<dbReference type="Gene3D" id="3.60.21.10">
    <property type="match status" value="1"/>
</dbReference>
<feature type="transmembrane region" description="Helical" evidence="16">
    <location>
        <begin position="278"/>
        <end position="298"/>
    </location>
</feature>
<evidence type="ECO:0000256" key="1">
    <source>
        <dbReference type="ARBA" id="ARBA00001936"/>
    </source>
</evidence>
<evidence type="ECO:0000256" key="5">
    <source>
        <dbReference type="ARBA" id="ARBA00022502"/>
    </source>
</evidence>
<sequence length="309" mass="35684">MAMSGLRFGRQNFHPLKRKMIFWCNWPEVKTAAYDGEQATCEPVLKAMFLADTHLLREFLGHWLDKLRREWQVERAFQTALWLPQPEVIFILEDVFDEGKWSTPEAWVDDVEQFRKMFRHPSHVQLKVVAGNHDIGFHYEMNTYEVERFEKVFISESLINFMMVNSMALKGDSCGICSEAEAELTEVSYRLNCSQERYPLETNCSGEDENYDVLSREASQKLLGHTHSTCEVHHGGRIPELSLSSFSWRKRNNPSFIMGSTTPTDYALSKCHLPREDVVLIIHCGVVGFLVVLTLTHFELLASPFLSEV</sequence>
<dbReference type="InterPro" id="IPR033308">
    <property type="entry name" value="PGAP5/Cdc1/Ted1"/>
</dbReference>
<dbReference type="EMBL" id="AJFE02117839">
    <property type="status" value="NOT_ANNOTATED_CDS"/>
    <property type="molecule type" value="Genomic_DNA"/>
</dbReference>
<keyword evidence="8" id="KW-0378">Hydrolase</keyword>